<dbReference type="Pfam" id="PF26349">
    <property type="entry name" value="YoqH"/>
    <property type="match status" value="2"/>
</dbReference>
<dbReference type="Pfam" id="PF01476">
    <property type="entry name" value="LysM"/>
    <property type="match status" value="2"/>
</dbReference>
<gene>
    <name evidence="2" type="ORF">JOC47_001196</name>
</gene>
<dbReference type="SMART" id="SM00257">
    <property type="entry name" value="LysM"/>
    <property type="match status" value="2"/>
</dbReference>
<protein>
    <submittedName>
        <fullName evidence="2">LysM repeat protein</fullName>
    </submittedName>
</protein>
<dbReference type="AlphaFoldDB" id="A0A938XRZ0"/>
<sequence>MSEQEVNCKGETYTVQAGYTLNQIAQKYRVTLEELLAVNPQIENPNLIFVGQIICIPSVAVVPKKNIILMTYTEYLASISQFIARTVEGLVLVQELENGKAVVTFFGARLPAPQELKGDAFDSYLGEINIADERYFANLEIVIEEFSYFIQSGTITIEKPILVGTIVIPDNPFAVFKSKIAIKLYNQVERVMSDSLLVGRVIKDELKHSCEGISYVIQPEDTLYQIAQKLNISVEMLLTANPQLEDPSQLYIGQPLCIPEGVVPLSKWAVVLAPPAGRELSSLAGGVALLDKLEENNYAATFVVTGVPAPEELETAEFNDYLAVVEIAGEEYTSILKKTTSSNQEPTWAGVVVISNNQSVEPQNSRLNVFPVNKITKSRGDVILSGTADRQKIIRNL</sequence>
<reference evidence="2" key="1">
    <citation type="submission" date="2021-01" db="EMBL/GenBank/DDBJ databases">
        <title>Genomic Encyclopedia of Type Strains, Phase IV (KMG-IV): sequencing the most valuable type-strain genomes for metagenomic binning, comparative biology and taxonomic classification.</title>
        <authorList>
            <person name="Goeker M."/>
        </authorList>
    </citation>
    <scope>NUCLEOTIDE SEQUENCE</scope>
    <source>
        <strain evidence="2">DSM 23230</strain>
    </source>
</reference>
<dbReference type="Gene3D" id="3.10.350.10">
    <property type="entry name" value="LysM domain"/>
    <property type="match status" value="2"/>
</dbReference>
<dbReference type="PANTHER" id="PTHR33734">
    <property type="entry name" value="LYSM DOMAIN-CONTAINING GPI-ANCHORED PROTEIN 2"/>
    <property type="match status" value="1"/>
</dbReference>
<dbReference type="PANTHER" id="PTHR33734:SF22">
    <property type="entry name" value="MEMBRANE-BOUND LYTIC MUREIN TRANSGLYCOSYLASE D"/>
    <property type="match status" value="1"/>
</dbReference>
<dbReference type="InterPro" id="IPR058968">
    <property type="entry name" value="YoqH-like"/>
</dbReference>
<dbReference type="SUPFAM" id="SSF54106">
    <property type="entry name" value="LysM domain"/>
    <property type="match status" value="2"/>
</dbReference>
<keyword evidence="3" id="KW-1185">Reference proteome</keyword>
<evidence type="ECO:0000313" key="2">
    <source>
        <dbReference type="EMBL" id="MBM7556353.1"/>
    </source>
</evidence>
<dbReference type="CDD" id="cd00118">
    <property type="entry name" value="LysM"/>
    <property type="match status" value="2"/>
</dbReference>
<feature type="domain" description="LysM" evidence="1">
    <location>
        <begin position="11"/>
        <end position="56"/>
    </location>
</feature>
<dbReference type="RefSeq" id="WP_204701136.1">
    <property type="nucleotide sequence ID" value="NZ_JAFBDQ010000005.1"/>
</dbReference>
<dbReference type="GO" id="GO:0008932">
    <property type="term" value="F:lytic endotransglycosylase activity"/>
    <property type="evidence" value="ECO:0007669"/>
    <property type="project" value="TreeGrafter"/>
</dbReference>
<evidence type="ECO:0000259" key="1">
    <source>
        <dbReference type="PROSITE" id="PS51782"/>
    </source>
</evidence>
<proteinExistence type="predicted"/>
<organism evidence="2 3">
    <name type="scientific">Halanaerobacter jeridensis</name>
    <dbReference type="NCBI Taxonomy" id="706427"/>
    <lineage>
        <taxon>Bacteria</taxon>
        <taxon>Bacillati</taxon>
        <taxon>Bacillota</taxon>
        <taxon>Clostridia</taxon>
        <taxon>Halanaerobiales</taxon>
        <taxon>Halobacteroidaceae</taxon>
        <taxon>Halanaerobacter</taxon>
    </lineage>
</organism>
<accession>A0A938XRZ0</accession>
<dbReference type="EMBL" id="JAFBDQ010000005">
    <property type="protein sequence ID" value="MBM7556353.1"/>
    <property type="molecule type" value="Genomic_DNA"/>
</dbReference>
<dbReference type="Proteomes" id="UP000774000">
    <property type="component" value="Unassembled WGS sequence"/>
</dbReference>
<comment type="caution">
    <text evidence="2">The sequence shown here is derived from an EMBL/GenBank/DDBJ whole genome shotgun (WGS) entry which is preliminary data.</text>
</comment>
<dbReference type="InterPro" id="IPR036779">
    <property type="entry name" value="LysM_dom_sf"/>
</dbReference>
<evidence type="ECO:0000313" key="3">
    <source>
        <dbReference type="Proteomes" id="UP000774000"/>
    </source>
</evidence>
<feature type="domain" description="LysM" evidence="1">
    <location>
        <begin position="213"/>
        <end position="258"/>
    </location>
</feature>
<dbReference type="InterPro" id="IPR018392">
    <property type="entry name" value="LysM"/>
</dbReference>
<name>A0A938XRZ0_9FIRM</name>
<dbReference type="PROSITE" id="PS51782">
    <property type="entry name" value="LYSM"/>
    <property type="match status" value="2"/>
</dbReference>